<feature type="domain" description="Ribonuclease H1 N-terminal" evidence="2">
    <location>
        <begin position="171"/>
        <end position="202"/>
    </location>
</feature>
<dbReference type="OrthoDB" id="2689771at2759"/>
<evidence type="ECO:0000313" key="3">
    <source>
        <dbReference type="EMBL" id="KAG1772948.1"/>
    </source>
</evidence>
<organism evidence="3 4">
    <name type="scientific">Suillus placidus</name>
    <dbReference type="NCBI Taxonomy" id="48579"/>
    <lineage>
        <taxon>Eukaryota</taxon>
        <taxon>Fungi</taxon>
        <taxon>Dikarya</taxon>
        <taxon>Basidiomycota</taxon>
        <taxon>Agaricomycotina</taxon>
        <taxon>Agaricomycetes</taxon>
        <taxon>Agaricomycetidae</taxon>
        <taxon>Boletales</taxon>
        <taxon>Suillineae</taxon>
        <taxon>Suillaceae</taxon>
        <taxon>Suillus</taxon>
    </lineage>
</organism>
<dbReference type="InterPro" id="IPR037056">
    <property type="entry name" value="RNase_H1_N_sf"/>
</dbReference>
<evidence type="ECO:0000259" key="2">
    <source>
        <dbReference type="Pfam" id="PF01693"/>
    </source>
</evidence>
<feature type="region of interest" description="Disordered" evidence="1">
    <location>
        <begin position="85"/>
        <end position="124"/>
    </location>
</feature>
<sequence length="587" mass="65395">MPAILPETRIHYYVAGDESIAFLSHPEPVASLQSTINKPPDDALMTALMNLNMSSVTANALVTVIQAIANADLDVEDDADEGAQATPAFTTTPAPSSTATPAPSSTTTPAPSSTTTPAPSSTTLAPAVGSMAAAIVKPSLSTNADSVGLPPRSVSYQGFPYEIPHLSAEGPFYCVIKGKCVGVLSTWEDTSPQVTGVSGAIHSRCPSVEVGVARIHAAIERRNFFLSNFCPNIQHLFNTPTMGRRKLHKSEKERQEAAKRYRKVYYEKNKVVILEKMQLKYNTMKHPHTILRNSKSNDTGDSDLTRLFDPEIKFRKLVNGSTHRFLDDLALQYMGSTHSEDSRWPILDALNIAQEAEEAIKRSGGDGVITLNPHNKIQRERKMVASEWTSKEQKEWLIAQLPGYQKCSTKSSYAKFWPPIYEQWEQQWPIYKELWPELPDEDGLNAVQLAMKGKAVKRRQKQLRTWMSWHSGNSASRKGRVAQSSARATHLLKDLLQPRGSRALTEAEMYSRLYYKTNIRPTVEAAVTRQCWEQETDETVIADVKARMKAKKKSKKVGTDEDVDALEDEDEEQSPTTEDMLEYVVPD</sequence>
<dbReference type="AlphaFoldDB" id="A0A9P6ZNJ3"/>
<accession>A0A9P6ZNJ3</accession>
<dbReference type="Pfam" id="PF01693">
    <property type="entry name" value="Cauli_VI"/>
    <property type="match status" value="1"/>
</dbReference>
<proteinExistence type="predicted"/>
<feature type="compositionally biased region" description="Acidic residues" evidence="1">
    <location>
        <begin position="560"/>
        <end position="573"/>
    </location>
</feature>
<evidence type="ECO:0000256" key="1">
    <source>
        <dbReference type="SAM" id="MobiDB-lite"/>
    </source>
</evidence>
<comment type="caution">
    <text evidence="3">The sequence shown here is derived from an EMBL/GenBank/DDBJ whole genome shotgun (WGS) entry which is preliminary data.</text>
</comment>
<name>A0A9P6ZNJ3_9AGAM</name>
<dbReference type="EMBL" id="JABBWD010000050">
    <property type="protein sequence ID" value="KAG1772948.1"/>
    <property type="molecule type" value="Genomic_DNA"/>
</dbReference>
<keyword evidence="4" id="KW-1185">Reference proteome</keyword>
<dbReference type="SUPFAM" id="SSF55658">
    <property type="entry name" value="L9 N-domain-like"/>
    <property type="match status" value="1"/>
</dbReference>
<reference evidence="3" key="1">
    <citation type="journal article" date="2020" name="New Phytol.">
        <title>Comparative genomics reveals dynamic genome evolution in host specialist ectomycorrhizal fungi.</title>
        <authorList>
            <person name="Lofgren L.A."/>
            <person name="Nguyen N.H."/>
            <person name="Vilgalys R."/>
            <person name="Ruytinx J."/>
            <person name="Liao H.L."/>
            <person name="Branco S."/>
            <person name="Kuo A."/>
            <person name="LaButti K."/>
            <person name="Lipzen A."/>
            <person name="Andreopoulos W."/>
            <person name="Pangilinan J."/>
            <person name="Riley R."/>
            <person name="Hundley H."/>
            <person name="Na H."/>
            <person name="Barry K."/>
            <person name="Grigoriev I.V."/>
            <person name="Stajich J.E."/>
            <person name="Kennedy P.G."/>
        </authorList>
    </citation>
    <scope>NUCLEOTIDE SEQUENCE</scope>
    <source>
        <strain evidence="3">DOB743</strain>
    </source>
</reference>
<protein>
    <recommendedName>
        <fullName evidence="2">Ribonuclease H1 N-terminal domain-containing protein</fullName>
    </recommendedName>
</protein>
<dbReference type="Gene3D" id="3.40.970.10">
    <property type="entry name" value="Ribonuclease H1, N-terminal domain"/>
    <property type="match status" value="1"/>
</dbReference>
<feature type="region of interest" description="Disordered" evidence="1">
    <location>
        <begin position="548"/>
        <end position="587"/>
    </location>
</feature>
<gene>
    <name evidence="3" type="ORF">EV702DRAFT_1201222</name>
</gene>
<dbReference type="InterPro" id="IPR011320">
    <property type="entry name" value="RNase_H1_N"/>
</dbReference>
<dbReference type="InterPro" id="IPR009027">
    <property type="entry name" value="Ribosomal_bL9/RNase_H1_N"/>
</dbReference>
<evidence type="ECO:0000313" key="4">
    <source>
        <dbReference type="Proteomes" id="UP000714275"/>
    </source>
</evidence>
<dbReference type="Proteomes" id="UP000714275">
    <property type="component" value="Unassembled WGS sequence"/>
</dbReference>